<name>A0ABT0HX61_9BACT</name>
<accession>A0ABT0HX61</accession>
<keyword evidence="3 6" id="KW-0731">Sigma factor</keyword>
<keyword evidence="5 6" id="KW-0804">Transcription</keyword>
<protein>
    <recommendedName>
        <fullName evidence="6">RNA polymerase sigma factor</fullName>
    </recommendedName>
</protein>
<dbReference type="InterPro" id="IPR013324">
    <property type="entry name" value="RNA_pol_sigma_r3/r4-like"/>
</dbReference>
<dbReference type="CDD" id="cd06171">
    <property type="entry name" value="Sigma70_r4"/>
    <property type="match status" value="1"/>
</dbReference>
<evidence type="ECO:0000256" key="4">
    <source>
        <dbReference type="ARBA" id="ARBA00023125"/>
    </source>
</evidence>
<dbReference type="PANTHER" id="PTHR43133:SF62">
    <property type="entry name" value="RNA POLYMERASE SIGMA FACTOR SIGZ"/>
    <property type="match status" value="1"/>
</dbReference>
<dbReference type="InterPro" id="IPR000838">
    <property type="entry name" value="RNA_pol_sigma70_ECF_CS"/>
</dbReference>
<dbReference type="PROSITE" id="PS01063">
    <property type="entry name" value="SIGMA70_ECF"/>
    <property type="match status" value="1"/>
</dbReference>
<evidence type="ECO:0000313" key="9">
    <source>
        <dbReference type="EMBL" id="MCK8496115.1"/>
    </source>
</evidence>
<evidence type="ECO:0000256" key="5">
    <source>
        <dbReference type="ARBA" id="ARBA00023163"/>
    </source>
</evidence>
<feature type="domain" description="RNA polymerase sigma-70 region 2" evidence="7">
    <location>
        <begin position="26"/>
        <end position="93"/>
    </location>
</feature>
<evidence type="ECO:0000313" key="10">
    <source>
        <dbReference type="Proteomes" id="UP001202180"/>
    </source>
</evidence>
<dbReference type="InterPro" id="IPR013325">
    <property type="entry name" value="RNA_pol_sigma_r2"/>
</dbReference>
<sequence>MTATPQTEAYLIGSHKNEQAAAFTALYNTYHSALLSVLVKLVNDPEKAEDLLQDTFIRAWTHLHQYDPAQGRPYTWLLTITRHVAMDELRHRKVQAQAITYIGERMGEGVLLAIHDGLLNSSIFSLLPPKYRQIIELTYIHGWTQQEIAQELNVPLGTIKTRTRNALQELRHFFSQDICQYHSC</sequence>
<comment type="similarity">
    <text evidence="1 6">Belongs to the sigma-70 factor family. ECF subfamily.</text>
</comment>
<dbReference type="Gene3D" id="1.10.10.10">
    <property type="entry name" value="Winged helix-like DNA-binding domain superfamily/Winged helix DNA-binding domain"/>
    <property type="match status" value="1"/>
</dbReference>
<dbReference type="SUPFAM" id="SSF88946">
    <property type="entry name" value="Sigma2 domain of RNA polymerase sigma factors"/>
    <property type="match status" value="1"/>
</dbReference>
<evidence type="ECO:0000259" key="8">
    <source>
        <dbReference type="Pfam" id="PF04545"/>
    </source>
</evidence>
<dbReference type="SUPFAM" id="SSF88659">
    <property type="entry name" value="Sigma3 and sigma4 domains of RNA polymerase sigma factors"/>
    <property type="match status" value="1"/>
</dbReference>
<dbReference type="RefSeq" id="WP_248481001.1">
    <property type="nucleotide sequence ID" value="NZ_JALPRF010000018.1"/>
</dbReference>
<dbReference type="Gene3D" id="1.10.1740.10">
    <property type="match status" value="1"/>
</dbReference>
<dbReference type="InterPro" id="IPR039425">
    <property type="entry name" value="RNA_pol_sigma-70-like"/>
</dbReference>
<dbReference type="InterPro" id="IPR014284">
    <property type="entry name" value="RNA_pol_sigma-70_dom"/>
</dbReference>
<gene>
    <name evidence="9" type="ORF">M0L20_29885</name>
</gene>
<dbReference type="InterPro" id="IPR007630">
    <property type="entry name" value="RNA_pol_sigma70_r4"/>
</dbReference>
<proteinExistence type="inferred from homology"/>
<organism evidence="9 10">
    <name type="scientific">Spirosoma liriopis</name>
    <dbReference type="NCBI Taxonomy" id="2937440"/>
    <lineage>
        <taxon>Bacteria</taxon>
        <taxon>Pseudomonadati</taxon>
        <taxon>Bacteroidota</taxon>
        <taxon>Cytophagia</taxon>
        <taxon>Cytophagales</taxon>
        <taxon>Cytophagaceae</taxon>
        <taxon>Spirosoma</taxon>
    </lineage>
</organism>
<evidence type="ECO:0000259" key="7">
    <source>
        <dbReference type="Pfam" id="PF04542"/>
    </source>
</evidence>
<dbReference type="EMBL" id="JALPRF010000018">
    <property type="protein sequence ID" value="MCK8496115.1"/>
    <property type="molecule type" value="Genomic_DNA"/>
</dbReference>
<dbReference type="InterPro" id="IPR007627">
    <property type="entry name" value="RNA_pol_sigma70_r2"/>
</dbReference>
<dbReference type="PANTHER" id="PTHR43133">
    <property type="entry name" value="RNA POLYMERASE ECF-TYPE SIGMA FACTO"/>
    <property type="match status" value="1"/>
</dbReference>
<comment type="caution">
    <text evidence="9">The sequence shown here is derived from an EMBL/GenBank/DDBJ whole genome shotgun (WGS) entry which is preliminary data.</text>
</comment>
<keyword evidence="4 6" id="KW-0238">DNA-binding</keyword>
<evidence type="ECO:0000256" key="3">
    <source>
        <dbReference type="ARBA" id="ARBA00023082"/>
    </source>
</evidence>
<evidence type="ECO:0000256" key="1">
    <source>
        <dbReference type="ARBA" id="ARBA00010641"/>
    </source>
</evidence>
<keyword evidence="10" id="KW-1185">Reference proteome</keyword>
<dbReference type="InterPro" id="IPR036388">
    <property type="entry name" value="WH-like_DNA-bd_sf"/>
</dbReference>
<feature type="domain" description="RNA polymerase sigma-70 region 4" evidence="8">
    <location>
        <begin position="126"/>
        <end position="172"/>
    </location>
</feature>
<evidence type="ECO:0000256" key="2">
    <source>
        <dbReference type="ARBA" id="ARBA00023015"/>
    </source>
</evidence>
<dbReference type="NCBIfam" id="TIGR02937">
    <property type="entry name" value="sigma70-ECF"/>
    <property type="match status" value="1"/>
</dbReference>
<evidence type="ECO:0000256" key="6">
    <source>
        <dbReference type="RuleBase" id="RU000716"/>
    </source>
</evidence>
<keyword evidence="2 6" id="KW-0805">Transcription regulation</keyword>
<dbReference type="Pfam" id="PF04545">
    <property type="entry name" value="Sigma70_r4"/>
    <property type="match status" value="1"/>
</dbReference>
<dbReference type="Proteomes" id="UP001202180">
    <property type="component" value="Unassembled WGS sequence"/>
</dbReference>
<reference evidence="9 10" key="1">
    <citation type="submission" date="2022-04" db="EMBL/GenBank/DDBJ databases">
        <title>Spirosoma sp. strain RP8 genome sequencing and assembly.</title>
        <authorList>
            <person name="Jung Y."/>
        </authorList>
    </citation>
    <scope>NUCLEOTIDE SEQUENCE [LARGE SCALE GENOMIC DNA]</scope>
    <source>
        <strain evidence="9 10">RP8</strain>
    </source>
</reference>
<dbReference type="Pfam" id="PF04542">
    <property type="entry name" value="Sigma70_r2"/>
    <property type="match status" value="1"/>
</dbReference>